<keyword evidence="4" id="KW-1185">Reference proteome</keyword>
<protein>
    <recommendedName>
        <fullName evidence="5">MORN repeat-containing protein</fullName>
    </recommendedName>
</protein>
<accession>A0A0N1I749</accession>
<organism evidence="3 4">
    <name type="scientific">Leptomonas seymouri</name>
    <dbReference type="NCBI Taxonomy" id="5684"/>
    <lineage>
        <taxon>Eukaryota</taxon>
        <taxon>Discoba</taxon>
        <taxon>Euglenozoa</taxon>
        <taxon>Kinetoplastea</taxon>
        <taxon>Metakinetoplastina</taxon>
        <taxon>Trypanosomatida</taxon>
        <taxon>Trypanosomatidae</taxon>
        <taxon>Leishmaniinae</taxon>
        <taxon>Leptomonas</taxon>
    </lineage>
</organism>
<evidence type="ECO:0008006" key="5">
    <source>
        <dbReference type="Google" id="ProtNLM"/>
    </source>
</evidence>
<name>A0A0N1I749_LEPSE</name>
<dbReference type="Pfam" id="PF02493">
    <property type="entry name" value="MORN"/>
    <property type="match status" value="4"/>
</dbReference>
<feature type="compositionally biased region" description="Polar residues" evidence="2">
    <location>
        <begin position="54"/>
        <end position="65"/>
    </location>
</feature>
<sequence>MPATKKEVKPEEPLLVDEEGSYVHEAEQAKYKGGIRRYTLAGSAEGGGGGAQANPRSNSPASNTKGAAASLGSPPSTSSGAAGRGGGSARVGSSSPSPGNQAAAPGSRNGGRNPSDGSPLFRHGRGTYTCPSFTYEGDWEEDEMHGSGQLTFTESGSTYKGAFARGCFSGHGTYRWRDGAVYCGQWRANRMHGEGVYTDAQGHIWKGKYYNGTGPGLVRLYPTLERVKGVAQAGATTAAACASGCDGGSNACGAPA</sequence>
<feature type="region of interest" description="Disordered" evidence="2">
    <location>
        <begin position="1"/>
        <end position="125"/>
    </location>
</feature>
<comment type="caution">
    <text evidence="3">The sequence shown here is derived from an EMBL/GenBank/DDBJ whole genome shotgun (WGS) entry which is preliminary data.</text>
</comment>
<dbReference type="EMBL" id="LJSK01000061">
    <property type="protein sequence ID" value="KPI88115.1"/>
    <property type="molecule type" value="Genomic_DNA"/>
</dbReference>
<feature type="compositionally biased region" description="Basic and acidic residues" evidence="2">
    <location>
        <begin position="21"/>
        <end position="30"/>
    </location>
</feature>
<dbReference type="InterPro" id="IPR052849">
    <property type="entry name" value="MORN_repeat_protein"/>
</dbReference>
<dbReference type="OrthoDB" id="437960at2759"/>
<dbReference type="Gene3D" id="2.20.110.10">
    <property type="entry name" value="Histone H3 K4-specific methyltransferase SET7/9 N-terminal domain"/>
    <property type="match status" value="2"/>
</dbReference>
<feature type="compositionally biased region" description="Basic and acidic residues" evidence="2">
    <location>
        <begin position="1"/>
        <end position="12"/>
    </location>
</feature>
<proteinExistence type="predicted"/>
<evidence type="ECO:0000256" key="2">
    <source>
        <dbReference type="SAM" id="MobiDB-lite"/>
    </source>
</evidence>
<evidence type="ECO:0000313" key="4">
    <source>
        <dbReference type="Proteomes" id="UP000038009"/>
    </source>
</evidence>
<dbReference type="PANTHER" id="PTHR46917">
    <property type="entry name" value="MORN REPEAT-CONTAINING PROTEIN 2"/>
    <property type="match status" value="1"/>
</dbReference>
<dbReference type="PANTHER" id="PTHR46917:SF1">
    <property type="entry name" value="MORN REPEAT-CONTAINING PROTEIN 2"/>
    <property type="match status" value="1"/>
</dbReference>
<dbReference type="SMART" id="SM00698">
    <property type="entry name" value="MORN"/>
    <property type="match status" value="3"/>
</dbReference>
<keyword evidence="1" id="KW-0677">Repeat</keyword>
<gene>
    <name evidence="3" type="ORF">ABL78_2802</name>
</gene>
<evidence type="ECO:0000313" key="3">
    <source>
        <dbReference type="EMBL" id="KPI88115.1"/>
    </source>
</evidence>
<dbReference type="FunFam" id="2.20.110.10:FF:000025">
    <property type="entry name" value="MORN repeat, putative"/>
    <property type="match status" value="1"/>
</dbReference>
<reference evidence="3 4" key="1">
    <citation type="journal article" date="2015" name="PLoS Pathog.">
        <title>Leptomonas seymouri: Adaptations to the Dixenous Life Cycle Analyzed by Genome Sequencing, Transcriptome Profiling and Co-infection with Leishmania donovani.</title>
        <authorList>
            <person name="Kraeva N."/>
            <person name="Butenko A."/>
            <person name="Hlavacova J."/>
            <person name="Kostygov A."/>
            <person name="Myskova J."/>
            <person name="Grybchuk D."/>
            <person name="Lestinova T."/>
            <person name="Votypka J."/>
            <person name="Volf P."/>
            <person name="Opperdoes F."/>
            <person name="Flegontov P."/>
            <person name="Lukes J."/>
            <person name="Yurchenko V."/>
        </authorList>
    </citation>
    <scope>NUCLEOTIDE SEQUENCE [LARGE SCALE GENOMIC DNA]</scope>
    <source>
        <strain evidence="3 4">ATCC 30220</strain>
    </source>
</reference>
<dbReference type="Proteomes" id="UP000038009">
    <property type="component" value="Unassembled WGS sequence"/>
</dbReference>
<dbReference type="AlphaFoldDB" id="A0A0N1I749"/>
<feature type="compositionally biased region" description="Low complexity" evidence="2">
    <location>
        <begin position="66"/>
        <end position="81"/>
    </location>
</feature>
<dbReference type="InterPro" id="IPR003409">
    <property type="entry name" value="MORN"/>
</dbReference>
<dbReference type="VEuPathDB" id="TriTrypDB:Lsey_0061_0170"/>
<evidence type="ECO:0000256" key="1">
    <source>
        <dbReference type="ARBA" id="ARBA00022737"/>
    </source>
</evidence>
<dbReference type="SUPFAM" id="SSF82185">
    <property type="entry name" value="Histone H3 K4-specific methyltransferase SET7/9 N-terminal domain"/>
    <property type="match status" value="1"/>
</dbReference>
<dbReference type="OMA" id="WVEDEMH"/>
<feature type="compositionally biased region" description="Low complexity" evidence="2">
    <location>
        <begin position="90"/>
        <end position="99"/>
    </location>
</feature>